<accession>U2FLT6</accession>
<dbReference type="EMBL" id="ANNJ01000011">
    <property type="protein sequence ID" value="ERJ31592.1"/>
    <property type="molecule type" value="Genomic_DNA"/>
</dbReference>
<gene>
    <name evidence="1" type="ORF">UNSW2_979</name>
</gene>
<reference evidence="1 2" key="1">
    <citation type="journal article" date="2013" name="BMC Genomics">
        <title>Comparative genomics of Campylobacter concisus isolates reveals genetic diversity and provides insights into disease association.</title>
        <authorList>
            <person name="Deshpande N.P."/>
            <person name="Kaakoush N.O."/>
            <person name="Wilkins M.R."/>
            <person name="Mitchell H.M."/>
        </authorList>
    </citation>
    <scope>NUCLEOTIDE SEQUENCE [LARGE SCALE GENOMIC DNA]</scope>
    <source>
        <strain evidence="1 2">UNSW2</strain>
    </source>
</reference>
<evidence type="ECO:0000313" key="2">
    <source>
        <dbReference type="Proteomes" id="UP000016625"/>
    </source>
</evidence>
<dbReference type="AlphaFoldDB" id="U2FLT6"/>
<comment type="caution">
    <text evidence="1">The sequence shown here is derived from an EMBL/GenBank/DDBJ whole genome shotgun (WGS) entry which is preliminary data.</text>
</comment>
<organism evidence="1 2">
    <name type="scientific">Campylobacter concisus UNSW2</name>
    <dbReference type="NCBI Taxonomy" id="1242965"/>
    <lineage>
        <taxon>Bacteria</taxon>
        <taxon>Pseudomonadati</taxon>
        <taxon>Campylobacterota</taxon>
        <taxon>Epsilonproteobacteria</taxon>
        <taxon>Campylobacterales</taxon>
        <taxon>Campylobacteraceae</taxon>
        <taxon>Campylobacter</taxon>
    </lineage>
</organism>
<evidence type="ECO:0000313" key="1">
    <source>
        <dbReference type="EMBL" id="ERJ31592.1"/>
    </source>
</evidence>
<name>U2FLT6_9BACT</name>
<protein>
    <submittedName>
        <fullName evidence="1">Uncharacterized protein</fullName>
    </submittedName>
</protein>
<dbReference type="Proteomes" id="UP000016625">
    <property type="component" value="Unassembled WGS sequence"/>
</dbReference>
<sequence length="42" mass="4727">MKPSSVVTFSSSPNFKVIFYSHFCGFATLLQKEPNLSKFVVI</sequence>
<dbReference type="PATRIC" id="fig|1242965.3.peg.1305"/>
<proteinExistence type="predicted"/>